<gene>
    <name evidence="2" type="ORF">A7979_11210</name>
</gene>
<feature type="domain" description="Glutaredoxin" evidence="1">
    <location>
        <begin position="20"/>
        <end position="74"/>
    </location>
</feature>
<evidence type="ECO:0000313" key="3">
    <source>
        <dbReference type="Proteomes" id="UP000192359"/>
    </source>
</evidence>
<dbReference type="InterPro" id="IPR002109">
    <property type="entry name" value="Glutaredoxin"/>
</dbReference>
<dbReference type="EMBL" id="LXWF01000014">
    <property type="protein sequence ID" value="ORC20231.1"/>
    <property type="molecule type" value="Genomic_DNA"/>
</dbReference>
<reference evidence="2 3" key="1">
    <citation type="submission" date="2016-05" db="EMBL/GenBank/DDBJ databases">
        <title>Draft genome sequence of a porcine commensal Rothia nasimurium.</title>
        <authorList>
            <person name="Gaiser R.A."/>
            <person name="Van Baarlen P."/>
            <person name="Wells J.M."/>
        </authorList>
    </citation>
    <scope>NUCLEOTIDE SEQUENCE [LARGE SCALE GENOMIC DNA]</scope>
    <source>
        <strain evidence="2 3">PT-32</strain>
    </source>
</reference>
<dbReference type="PROSITE" id="PS51354">
    <property type="entry name" value="GLUTAREDOXIN_2"/>
    <property type="match status" value="1"/>
</dbReference>
<dbReference type="Proteomes" id="UP000192359">
    <property type="component" value="Unassembled WGS sequence"/>
</dbReference>
<evidence type="ECO:0000313" key="2">
    <source>
        <dbReference type="EMBL" id="ORC20231.1"/>
    </source>
</evidence>
<dbReference type="OrthoDB" id="8991911at2"/>
<organism evidence="2 3">
    <name type="scientific">Rothia nasimurium</name>
    <dbReference type="NCBI Taxonomy" id="85336"/>
    <lineage>
        <taxon>Bacteria</taxon>
        <taxon>Bacillati</taxon>
        <taxon>Actinomycetota</taxon>
        <taxon>Actinomycetes</taxon>
        <taxon>Micrococcales</taxon>
        <taxon>Micrococcaceae</taxon>
        <taxon>Rothia</taxon>
    </lineage>
</organism>
<dbReference type="Pfam" id="PF00462">
    <property type="entry name" value="Glutaredoxin"/>
    <property type="match status" value="1"/>
</dbReference>
<name>A0A1Y1RQ43_9MICC</name>
<dbReference type="Gene3D" id="3.40.30.10">
    <property type="entry name" value="Glutaredoxin"/>
    <property type="match status" value="1"/>
</dbReference>
<dbReference type="AlphaFoldDB" id="A0A1Y1RQ43"/>
<evidence type="ECO:0000259" key="1">
    <source>
        <dbReference type="Pfam" id="PF00462"/>
    </source>
</evidence>
<protein>
    <submittedName>
        <fullName evidence="2">NrdH-redoxin</fullName>
    </submittedName>
</protein>
<dbReference type="RefSeq" id="WP_083091510.1">
    <property type="nucleotide sequence ID" value="NZ_LXWF01000014.1"/>
</dbReference>
<keyword evidence="3" id="KW-1185">Reference proteome</keyword>
<comment type="caution">
    <text evidence="2">The sequence shown here is derived from an EMBL/GenBank/DDBJ whole genome shotgun (WGS) entry which is preliminary data.</text>
</comment>
<dbReference type="SUPFAM" id="SSF52833">
    <property type="entry name" value="Thioredoxin-like"/>
    <property type="match status" value="1"/>
</dbReference>
<dbReference type="InterPro" id="IPR036249">
    <property type="entry name" value="Thioredoxin-like_sf"/>
</dbReference>
<sequence>MPTVSQTHADAEKFVAEGGVAIYWRPGCPFCQRLDEGLGELGERAVWVNIWEDADAEEYVKSVNEGNAVVPTVRTADTAFVASARSAPQTVAELLEGSGK</sequence>
<proteinExistence type="predicted"/>
<accession>A0A1Y1RQ43</accession>